<dbReference type="EMBL" id="HBDY01000435">
    <property type="protein sequence ID" value="CAD8226976.1"/>
    <property type="molecule type" value="Transcribed_RNA"/>
</dbReference>
<organism evidence="1">
    <name type="scientific">Micromonas pusilla</name>
    <name type="common">Picoplanktonic green alga</name>
    <name type="synonym">Chromulina pusilla</name>
    <dbReference type="NCBI Taxonomy" id="38833"/>
    <lineage>
        <taxon>Eukaryota</taxon>
        <taxon>Viridiplantae</taxon>
        <taxon>Chlorophyta</taxon>
        <taxon>Mamiellophyceae</taxon>
        <taxon>Mamiellales</taxon>
        <taxon>Mamiellaceae</taxon>
        <taxon>Micromonas</taxon>
    </lineage>
</organism>
<reference evidence="1" key="1">
    <citation type="submission" date="2021-01" db="EMBL/GenBank/DDBJ databases">
        <authorList>
            <person name="Corre E."/>
            <person name="Pelletier E."/>
            <person name="Niang G."/>
            <person name="Scheremetjew M."/>
            <person name="Finn R."/>
            <person name="Kale V."/>
            <person name="Holt S."/>
            <person name="Cochrane G."/>
            <person name="Meng A."/>
            <person name="Brown T."/>
            <person name="Cohen L."/>
        </authorList>
    </citation>
    <scope>NUCLEOTIDE SEQUENCE</scope>
    <source>
        <strain evidence="1">RCC1614</strain>
    </source>
</reference>
<name>A0A7R9T6W1_MICPS</name>
<sequence>MSIVTPPPVNELNRELDVLLAHEDNTVNTEAAALLASATARVRSERLAGTNPNGAPLYEKKVVVDGTAVQLSKQDPLKTLLTTPKLPAELVEHLPAETEGPGTLP</sequence>
<protein>
    <submittedName>
        <fullName evidence="1">Uncharacterized protein</fullName>
    </submittedName>
</protein>
<proteinExistence type="predicted"/>
<dbReference type="AlphaFoldDB" id="A0A7R9T6W1"/>
<evidence type="ECO:0000313" key="1">
    <source>
        <dbReference type="EMBL" id="CAD8226976.1"/>
    </source>
</evidence>
<gene>
    <name evidence="1" type="ORF">MPUS1402_LOCUS300</name>
</gene>
<accession>A0A7R9T6W1</accession>